<sequence>MKAFNCHGWLSITLSRNKTIAHIKLTHEEDHVPYWDISMKAFNCHGWLSISLSRNKTIAHIKLTHEEDHVPYWDISVPQDIKTFIHENKDISMRKLWGKILERNPAPKFTRRAIASMKNAENSKEWKRHPDELDMKNAENSKEWKRHPDELESAKILLEEMKTTSGSADSLFWVSPVKLSDRYGFTAISFTLPGMIALYGCKIREILLDSTWKTTGANYEVYALLGEVHGSGCPLGYLLVKSEEGESGGKEEFLVEFLETFRTQWEAQPVATLTDKDWSEINALQRVFPDAKFQLCLWHCLRAVRQRMAISKQRPKHYSEEEATAEFSFIDSRFVPIGQIKEVGENRKTYDIVTKAVPRITITQNGVLRTGAPEAPQPEPAPTTKQHHPNQKLTLRLGGQVVKVWDFRRPVMDEEQRLESQEIDPNDINDPPDHDTNPDNDEGELLKKVDQYINEDEEDIEDPPDWMCEEGETRALDPDYMFCPAAHRKSILRLFARHFCQHQIFPQRNGEHWDAQRIRRESVYEMYQFCYARGLTEVWGYMWTNWYSPKMWKLWARSSSEYLPRCRTTMGAENFFKQLKHGSLHDYARPRLDLLVWVLIHSVTPEYQRRIESLGDSHRLGRSKALSPFQLQFKQKWNKLLDAKISEQEYTVDLDNFTCSCGQQKYDSVHLCKHIVQRIGAPATPWFFAEIVRRRTKPLYRHPHIQKRSNGEEEELGSITDGDDKRVPFGNNNLTDGGWRDFNTAPASRKAQNPSRPAPKSPARSYIDLSLSSPPPEFTEATAEAGNITPSLDEPYRSDDIGEERGVDLHRSSSPSYLSPDDEHEIDEMVSTLKERIGKIRKAADYIENQINLPGGPEKIWLRSLIRRDIGKNLADLYQDIRHEFETGRKRGTTWALYKGKKDRIRVANTMGYKSVGEHGTAADEGVKESES</sequence>
<dbReference type="OrthoDB" id="2437251at2759"/>
<gene>
    <name evidence="4" type="ORF">CVT24_002526</name>
</gene>
<feature type="region of interest" description="Disordered" evidence="2">
    <location>
        <begin position="415"/>
        <end position="445"/>
    </location>
</feature>
<evidence type="ECO:0000256" key="1">
    <source>
        <dbReference type="PROSITE-ProRule" id="PRU00325"/>
    </source>
</evidence>
<proteinExistence type="predicted"/>
<comment type="caution">
    <text evidence="4">The sequence shown here is derived from an EMBL/GenBank/DDBJ whole genome shotgun (WGS) entry which is preliminary data.</text>
</comment>
<evidence type="ECO:0000313" key="5">
    <source>
        <dbReference type="Proteomes" id="UP000284842"/>
    </source>
</evidence>
<dbReference type="InParanoid" id="A0A409YTX7"/>
<reference evidence="4 5" key="1">
    <citation type="journal article" date="2018" name="Evol. Lett.">
        <title>Horizontal gene cluster transfer increased hallucinogenic mushroom diversity.</title>
        <authorList>
            <person name="Reynolds H.T."/>
            <person name="Vijayakumar V."/>
            <person name="Gluck-Thaler E."/>
            <person name="Korotkin H.B."/>
            <person name="Matheny P.B."/>
            <person name="Slot J.C."/>
        </authorList>
    </citation>
    <scope>NUCLEOTIDE SEQUENCE [LARGE SCALE GENOMIC DNA]</scope>
    <source>
        <strain evidence="4 5">2629</strain>
    </source>
</reference>
<dbReference type="InterPro" id="IPR007527">
    <property type="entry name" value="Znf_SWIM"/>
</dbReference>
<name>A0A409YTX7_9AGAR</name>
<dbReference type="InterPro" id="IPR052579">
    <property type="entry name" value="Zinc_finger_SWIM"/>
</dbReference>
<keyword evidence="1" id="KW-0862">Zinc</keyword>
<protein>
    <recommendedName>
        <fullName evidence="3">SWIM-type domain-containing protein</fullName>
    </recommendedName>
</protein>
<feature type="region of interest" description="Disordered" evidence="2">
    <location>
        <begin position="369"/>
        <end position="393"/>
    </location>
</feature>
<dbReference type="EMBL" id="NHTK01000652">
    <property type="protein sequence ID" value="PPR06429.1"/>
    <property type="molecule type" value="Genomic_DNA"/>
</dbReference>
<keyword evidence="1" id="KW-0863">Zinc-finger</keyword>
<evidence type="ECO:0000256" key="2">
    <source>
        <dbReference type="SAM" id="MobiDB-lite"/>
    </source>
</evidence>
<organism evidence="4 5">
    <name type="scientific">Panaeolus cyanescens</name>
    <dbReference type="NCBI Taxonomy" id="181874"/>
    <lineage>
        <taxon>Eukaryota</taxon>
        <taxon>Fungi</taxon>
        <taxon>Dikarya</taxon>
        <taxon>Basidiomycota</taxon>
        <taxon>Agaricomycotina</taxon>
        <taxon>Agaricomycetes</taxon>
        <taxon>Agaricomycetidae</taxon>
        <taxon>Agaricales</taxon>
        <taxon>Agaricineae</taxon>
        <taxon>Galeropsidaceae</taxon>
        <taxon>Panaeolus</taxon>
    </lineage>
</organism>
<evidence type="ECO:0000259" key="3">
    <source>
        <dbReference type="PROSITE" id="PS50966"/>
    </source>
</evidence>
<dbReference type="AlphaFoldDB" id="A0A409YTX7"/>
<keyword evidence="5" id="KW-1185">Reference proteome</keyword>
<keyword evidence="1" id="KW-0479">Metal-binding</keyword>
<dbReference type="GO" id="GO:0008270">
    <property type="term" value="F:zinc ion binding"/>
    <property type="evidence" value="ECO:0007669"/>
    <property type="project" value="UniProtKB-KW"/>
</dbReference>
<dbReference type="Proteomes" id="UP000284842">
    <property type="component" value="Unassembled WGS sequence"/>
</dbReference>
<dbReference type="InterPro" id="IPR018289">
    <property type="entry name" value="MULE_transposase_dom"/>
</dbReference>
<feature type="domain" description="SWIM-type" evidence="3">
    <location>
        <begin position="650"/>
        <end position="683"/>
    </location>
</feature>
<dbReference type="Pfam" id="PF10551">
    <property type="entry name" value="MULE"/>
    <property type="match status" value="1"/>
</dbReference>
<dbReference type="PANTHER" id="PTHR31569:SF4">
    <property type="entry name" value="SWIM-TYPE DOMAIN-CONTAINING PROTEIN"/>
    <property type="match status" value="1"/>
</dbReference>
<accession>A0A409YTX7</accession>
<dbReference type="STRING" id="181874.A0A409YTX7"/>
<evidence type="ECO:0000313" key="4">
    <source>
        <dbReference type="EMBL" id="PPR06429.1"/>
    </source>
</evidence>
<dbReference type="PROSITE" id="PS50966">
    <property type="entry name" value="ZF_SWIM"/>
    <property type="match status" value="1"/>
</dbReference>
<feature type="region of interest" description="Disordered" evidence="2">
    <location>
        <begin position="702"/>
        <end position="801"/>
    </location>
</feature>
<dbReference type="PANTHER" id="PTHR31569">
    <property type="entry name" value="SWIM-TYPE DOMAIN-CONTAINING PROTEIN"/>
    <property type="match status" value="1"/>
</dbReference>